<evidence type="ECO:0000259" key="20">
    <source>
        <dbReference type="PROSITE" id="PS51914"/>
    </source>
</evidence>
<keyword evidence="13" id="KW-0333">Golgi apparatus</keyword>
<evidence type="ECO:0000256" key="4">
    <source>
        <dbReference type="ARBA" id="ARBA00004614"/>
    </source>
</evidence>
<feature type="signal peptide" evidence="19">
    <location>
        <begin position="1"/>
        <end position="23"/>
    </location>
</feature>
<evidence type="ECO:0000256" key="13">
    <source>
        <dbReference type="ARBA" id="ARBA00023034"/>
    </source>
</evidence>
<feature type="chain" id="PRO_5007855220" description="Autophagy-related protein 27" evidence="19">
    <location>
        <begin position="24"/>
        <end position="287"/>
    </location>
</feature>
<evidence type="ECO:0000256" key="16">
    <source>
        <dbReference type="ARBA" id="ARBA00023157"/>
    </source>
</evidence>
<accession>A0A165AAB5</accession>
<evidence type="ECO:0000256" key="19">
    <source>
        <dbReference type="SAM" id="SignalP"/>
    </source>
</evidence>
<dbReference type="GO" id="GO:0030659">
    <property type="term" value="C:cytoplasmic vesicle membrane"/>
    <property type="evidence" value="ECO:0007669"/>
    <property type="project" value="UniProtKB-SubCell"/>
</dbReference>
<organism evidence="21 22">
    <name type="scientific">Sistotremastrum niveocremeum HHB9708</name>
    <dbReference type="NCBI Taxonomy" id="1314777"/>
    <lineage>
        <taxon>Eukaryota</taxon>
        <taxon>Fungi</taxon>
        <taxon>Dikarya</taxon>
        <taxon>Basidiomycota</taxon>
        <taxon>Agaricomycotina</taxon>
        <taxon>Agaricomycetes</taxon>
        <taxon>Sistotremastrales</taxon>
        <taxon>Sistotremastraceae</taxon>
        <taxon>Sertulicium</taxon>
        <taxon>Sertulicium niveocremeum</taxon>
    </lineage>
</organism>
<comment type="subcellular location">
    <subcellularLocation>
        <location evidence="2">Cytoplasmic vesicle membrane</location>
        <topology evidence="2">Single-pass type I membrane protein</topology>
    </subcellularLocation>
    <subcellularLocation>
        <location evidence="4">Golgi apparatus membrane</location>
        <topology evidence="4">Single-pass type I membrane protein</topology>
    </subcellularLocation>
    <subcellularLocation>
        <location evidence="1">Mitochondrion membrane</location>
        <topology evidence="1">Single-pass membrane protein</topology>
    </subcellularLocation>
    <subcellularLocation>
        <location evidence="3">Preautophagosomal structure membrane</location>
        <topology evidence="3">Single-pass type I membrane protein</topology>
    </subcellularLocation>
</comment>
<protein>
    <recommendedName>
        <fullName evidence="6">Autophagy-related protein 27</fullName>
    </recommendedName>
</protein>
<proteinExistence type="inferred from homology"/>
<evidence type="ECO:0000256" key="5">
    <source>
        <dbReference type="ARBA" id="ARBA00005363"/>
    </source>
</evidence>
<evidence type="ECO:0000313" key="21">
    <source>
        <dbReference type="EMBL" id="KZS98695.1"/>
    </source>
</evidence>
<dbReference type="GO" id="GO:0034045">
    <property type="term" value="C:phagophore assembly site membrane"/>
    <property type="evidence" value="ECO:0007669"/>
    <property type="project" value="UniProtKB-SubCell"/>
</dbReference>
<keyword evidence="16" id="KW-1015">Disulfide bond</keyword>
<dbReference type="GO" id="GO:0015031">
    <property type="term" value="P:protein transport"/>
    <property type="evidence" value="ECO:0007669"/>
    <property type="project" value="UniProtKB-KW"/>
</dbReference>
<dbReference type="EMBL" id="KV419395">
    <property type="protein sequence ID" value="KZS98695.1"/>
    <property type="molecule type" value="Genomic_DNA"/>
</dbReference>
<dbReference type="PANTHER" id="PTHR15071">
    <property type="entry name" value="MANNOSE-6-PHOSPHATE RECEPTOR FAMILY MEMBER"/>
    <property type="match status" value="1"/>
</dbReference>
<evidence type="ECO:0000256" key="14">
    <source>
        <dbReference type="ARBA" id="ARBA00023128"/>
    </source>
</evidence>
<dbReference type="GO" id="GO:0006914">
    <property type="term" value="P:autophagy"/>
    <property type="evidence" value="ECO:0007669"/>
    <property type="project" value="UniProtKB-KW"/>
</dbReference>
<keyword evidence="15 18" id="KW-0472">Membrane</keyword>
<evidence type="ECO:0000256" key="17">
    <source>
        <dbReference type="ARBA" id="ARBA00023329"/>
    </source>
</evidence>
<evidence type="ECO:0000256" key="6">
    <source>
        <dbReference type="ARBA" id="ARBA00013776"/>
    </source>
</evidence>
<keyword evidence="11 18" id="KW-1133">Transmembrane helix</keyword>
<keyword evidence="22" id="KW-1185">Reference proteome</keyword>
<evidence type="ECO:0000256" key="1">
    <source>
        <dbReference type="ARBA" id="ARBA00004304"/>
    </source>
</evidence>
<dbReference type="GO" id="GO:0031966">
    <property type="term" value="C:mitochondrial membrane"/>
    <property type="evidence" value="ECO:0007669"/>
    <property type="project" value="UniProtKB-SubCell"/>
</dbReference>
<evidence type="ECO:0000256" key="9">
    <source>
        <dbReference type="ARBA" id="ARBA00022729"/>
    </source>
</evidence>
<evidence type="ECO:0000256" key="2">
    <source>
        <dbReference type="ARBA" id="ARBA00004358"/>
    </source>
</evidence>
<keyword evidence="12" id="KW-0072">Autophagy</keyword>
<dbReference type="InterPro" id="IPR018939">
    <property type="entry name" value="Autophagy-rel_prot_27"/>
</dbReference>
<dbReference type="OrthoDB" id="29460at2759"/>
<dbReference type="Pfam" id="PF09451">
    <property type="entry name" value="ATG27"/>
    <property type="match status" value="1"/>
</dbReference>
<feature type="transmembrane region" description="Helical" evidence="18">
    <location>
        <begin position="214"/>
        <end position="235"/>
    </location>
</feature>
<dbReference type="SUPFAM" id="SSF50911">
    <property type="entry name" value="Mannose 6-phosphate receptor domain"/>
    <property type="match status" value="1"/>
</dbReference>
<evidence type="ECO:0000256" key="7">
    <source>
        <dbReference type="ARBA" id="ARBA00022448"/>
    </source>
</evidence>
<keyword evidence="8 18" id="KW-0812">Transmembrane</keyword>
<reference evidence="21 22" key="1">
    <citation type="journal article" date="2016" name="Mol. Biol. Evol.">
        <title>Comparative Genomics of Early-Diverging Mushroom-Forming Fungi Provides Insights into the Origins of Lignocellulose Decay Capabilities.</title>
        <authorList>
            <person name="Nagy L.G."/>
            <person name="Riley R."/>
            <person name="Tritt A."/>
            <person name="Adam C."/>
            <person name="Daum C."/>
            <person name="Floudas D."/>
            <person name="Sun H."/>
            <person name="Yadav J.S."/>
            <person name="Pangilinan J."/>
            <person name="Larsson K.H."/>
            <person name="Matsuura K."/>
            <person name="Barry K."/>
            <person name="Labutti K."/>
            <person name="Kuo R."/>
            <person name="Ohm R.A."/>
            <person name="Bhattacharya S.S."/>
            <person name="Shirouzu T."/>
            <person name="Yoshinaga Y."/>
            <person name="Martin F.M."/>
            <person name="Grigoriev I.V."/>
            <person name="Hibbett D.S."/>
        </authorList>
    </citation>
    <scope>NUCLEOTIDE SEQUENCE [LARGE SCALE GENOMIC DNA]</scope>
    <source>
        <strain evidence="21 22">HHB9708</strain>
    </source>
</reference>
<dbReference type="AlphaFoldDB" id="A0A165AAB5"/>
<gene>
    <name evidence="21" type="ORF">SISNIDRAFT_448992</name>
</gene>
<dbReference type="PANTHER" id="PTHR15071:SF13">
    <property type="entry name" value="AUTOPHAGY-RELATED PROTEIN 27"/>
    <property type="match status" value="1"/>
</dbReference>
<evidence type="ECO:0000256" key="15">
    <source>
        <dbReference type="ARBA" id="ARBA00023136"/>
    </source>
</evidence>
<dbReference type="STRING" id="1314777.A0A165AAB5"/>
<dbReference type="GO" id="GO:0000139">
    <property type="term" value="C:Golgi membrane"/>
    <property type="evidence" value="ECO:0007669"/>
    <property type="project" value="UniProtKB-SubCell"/>
</dbReference>
<dbReference type="Proteomes" id="UP000076722">
    <property type="component" value="Unassembled WGS sequence"/>
</dbReference>
<comment type="similarity">
    <text evidence="5">Belongs to the ATG27 family.</text>
</comment>
<evidence type="ECO:0000256" key="3">
    <source>
        <dbReference type="ARBA" id="ARBA00004472"/>
    </source>
</evidence>
<keyword evidence="17" id="KW-0968">Cytoplasmic vesicle</keyword>
<evidence type="ECO:0000256" key="12">
    <source>
        <dbReference type="ARBA" id="ARBA00023006"/>
    </source>
</evidence>
<evidence type="ECO:0000256" key="10">
    <source>
        <dbReference type="ARBA" id="ARBA00022927"/>
    </source>
</evidence>
<name>A0A165AAB5_9AGAM</name>
<sequence>MAHSWRYPPTLVYFLLCLPGVYSQAFDCKVSISGQNYDLAELYGEHTISRSRVTPPTTIVDTIRFDLCEDLVQLDGVAERDQCPAGTRACLTKTNQKANEPDRIVSVVPIAQTDILATEWSALTGDSKGISLILHGPSWPKEPSPGQHSHDQSLSVRVICPPNGGESQSPSLVSHQNGQWNIDWLHRVACPRDESNPGGGDENGTPAKSTGSGVGWFFLVLLLAFLTYFALGAYYNYNHYGATGWDLVPHRDFWRDVPFLIRDVVSHLCTTLRPRGSGSGRGGYVAV</sequence>
<evidence type="ECO:0000256" key="8">
    <source>
        <dbReference type="ARBA" id="ARBA00022692"/>
    </source>
</evidence>
<keyword evidence="10" id="KW-0653">Protein transport</keyword>
<keyword evidence="14" id="KW-0496">Mitochondrion</keyword>
<dbReference type="InterPro" id="IPR009011">
    <property type="entry name" value="Man6P_isomerase_rcpt-bd_dom_sf"/>
</dbReference>
<keyword evidence="7" id="KW-0813">Transport</keyword>
<feature type="domain" description="MRH" evidence="20">
    <location>
        <begin position="26"/>
        <end position="192"/>
    </location>
</feature>
<dbReference type="PROSITE" id="PS51914">
    <property type="entry name" value="MRH"/>
    <property type="match status" value="1"/>
</dbReference>
<evidence type="ECO:0000256" key="11">
    <source>
        <dbReference type="ARBA" id="ARBA00022989"/>
    </source>
</evidence>
<dbReference type="InterPro" id="IPR044865">
    <property type="entry name" value="MRH_dom"/>
</dbReference>
<dbReference type="Gene3D" id="2.70.130.10">
    <property type="entry name" value="Mannose-6-phosphate receptor binding domain"/>
    <property type="match status" value="1"/>
</dbReference>
<evidence type="ECO:0000256" key="18">
    <source>
        <dbReference type="SAM" id="Phobius"/>
    </source>
</evidence>
<keyword evidence="9 19" id="KW-0732">Signal</keyword>
<evidence type="ECO:0000313" key="22">
    <source>
        <dbReference type="Proteomes" id="UP000076722"/>
    </source>
</evidence>